<keyword evidence="1" id="KW-0812">Transmembrane</keyword>
<keyword evidence="1" id="KW-1133">Transmembrane helix</keyword>
<dbReference type="EMBL" id="CP081295">
    <property type="protein sequence ID" value="QZD90222.1"/>
    <property type="molecule type" value="Genomic_DNA"/>
</dbReference>
<reference evidence="2 3" key="1">
    <citation type="submission" date="2021-08" db="EMBL/GenBank/DDBJ databases">
        <title>Comparative Genomics Analysis of the Genus Qipengyuania Reveals Extensive Genetic Diversity and Metabolic Versatility, Including the Description of Fifteen Novel Species.</title>
        <authorList>
            <person name="Liu Y."/>
        </authorList>
    </citation>
    <scope>NUCLEOTIDE SEQUENCE [LARGE SCALE GENOMIC DNA]</scope>
    <source>
        <strain evidence="2 3">1NDH13</strain>
    </source>
</reference>
<feature type="transmembrane region" description="Helical" evidence="1">
    <location>
        <begin position="6"/>
        <end position="29"/>
    </location>
</feature>
<protein>
    <recommendedName>
        <fullName evidence="4">DUF4281 domain-containing protein</fullName>
    </recommendedName>
</protein>
<feature type="transmembrane region" description="Helical" evidence="1">
    <location>
        <begin position="98"/>
        <end position="117"/>
    </location>
</feature>
<evidence type="ECO:0000313" key="2">
    <source>
        <dbReference type="EMBL" id="QZD90222.1"/>
    </source>
</evidence>
<organism evidence="2 3">
    <name type="scientific">Qipengyuania aurantiaca</name>
    <dbReference type="NCBI Taxonomy" id="2867233"/>
    <lineage>
        <taxon>Bacteria</taxon>
        <taxon>Pseudomonadati</taxon>
        <taxon>Pseudomonadota</taxon>
        <taxon>Alphaproteobacteria</taxon>
        <taxon>Sphingomonadales</taxon>
        <taxon>Erythrobacteraceae</taxon>
        <taxon>Qipengyuania</taxon>
    </lineage>
</organism>
<proteinExistence type="predicted"/>
<accession>A0ABX8ZMK8</accession>
<evidence type="ECO:0000256" key="1">
    <source>
        <dbReference type="SAM" id="Phobius"/>
    </source>
</evidence>
<name>A0ABX8ZMK8_9SPHN</name>
<gene>
    <name evidence="2" type="ORF">K3148_02110</name>
</gene>
<keyword evidence="3" id="KW-1185">Reference proteome</keyword>
<dbReference type="Proteomes" id="UP000824281">
    <property type="component" value="Chromosome"/>
</dbReference>
<evidence type="ECO:0008006" key="4">
    <source>
        <dbReference type="Google" id="ProtNLM"/>
    </source>
</evidence>
<evidence type="ECO:0000313" key="3">
    <source>
        <dbReference type="Proteomes" id="UP000824281"/>
    </source>
</evidence>
<dbReference type="RefSeq" id="WP_221425695.1">
    <property type="nucleotide sequence ID" value="NZ_CP081295.1"/>
</dbReference>
<keyword evidence="1" id="KW-0472">Membrane</keyword>
<sequence length="131" mass="14801">MYHPTHFTIFGLEVLLAGMWWGLGCGLIPAISGYLFRVHRLLAPVLVVSNAFLWVLSEQMDVASYGNVCLQKFRELQDAGHELFGGFDCVGFAFDFELMARLLAWMLPAFLLGWAAAEIRFRLEKRKSANS</sequence>